<evidence type="ECO:0000313" key="2">
    <source>
        <dbReference type="Proteomes" id="UP000824166"/>
    </source>
</evidence>
<sequence>MDSSDTGAQPVTPAGLLASLAYIDNVGFHGIATTLTGPDPKIDRNWAALIRNAHIAVAATTWPVDLQAAADRFTHAAEELIAVLERRDTAAVAEPAKELHIAYHALSDAGWSHLAAAAGMKTEGDHDHHGHGHSH</sequence>
<keyword evidence="2" id="KW-1185">Reference proteome</keyword>
<name>A0ABS6I776_9MICC</name>
<evidence type="ECO:0000313" key="1">
    <source>
        <dbReference type="EMBL" id="MBU8866601.1"/>
    </source>
</evidence>
<dbReference type="RefSeq" id="WP_216924724.1">
    <property type="nucleotide sequence ID" value="NZ_JAHOPC010000005.1"/>
</dbReference>
<proteinExistence type="predicted"/>
<dbReference type="EMBL" id="JAHOPC010000005">
    <property type="protein sequence ID" value="MBU8866601.1"/>
    <property type="molecule type" value="Genomic_DNA"/>
</dbReference>
<accession>A0ABS6I776</accession>
<reference evidence="1 2" key="1">
    <citation type="submission" date="2021-06" db="EMBL/GenBank/DDBJ databases">
        <authorList>
            <person name="Jeong J.W."/>
        </authorList>
    </citation>
    <scope>NUCLEOTIDE SEQUENCE [LARGE SCALE GENOMIC DNA]</scope>
    <source>
        <strain evidence="1 2">MMS21-TAE1-1</strain>
    </source>
</reference>
<dbReference type="Proteomes" id="UP000824166">
    <property type="component" value="Unassembled WGS sequence"/>
</dbReference>
<gene>
    <name evidence="1" type="ORF">KSW38_09900</name>
</gene>
<protein>
    <submittedName>
        <fullName evidence="1">Uncharacterized protein</fullName>
    </submittedName>
</protein>
<organism evidence="1 2">
    <name type="scientific">Paenarthrobacter aromaticivorans</name>
    <dbReference type="NCBI Taxonomy" id="2849150"/>
    <lineage>
        <taxon>Bacteria</taxon>
        <taxon>Bacillati</taxon>
        <taxon>Actinomycetota</taxon>
        <taxon>Actinomycetes</taxon>
        <taxon>Micrococcales</taxon>
        <taxon>Micrococcaceae</taxon>
        <taxon>Paenarthrobacter</taxon>
    </lineage>
</organism>
<comment type="caution">
    <text evidence="1">The sequence shown here is derived from an EMBL/GenBank/DDBJ whole genome shotgun (WGS) entry which is preliminary data.</text>
</comment>